<evidence type="ECO:0000313" key="8">
    <source>
        <dbReference type="Proteomes" id="UP000675781"/>
    </source>
</evidence>
<feature type="region of interest" description="Disordered" evidence="5">
    <location>
        <begin position="35"/>
        <end position="72"/>
    </location>
</feature>
<feature type="chain" id="PRO_5037438064" description="Polygalacturonase" evidence="6">
    <location>
        <begin position="30"/>
        <end position="476"/>
    </location>
</feature>
<dbReference type="SMART" id="SM00710">
    <property type="entry name" value="PbH1"/>
    <property type="match status" value="4"/>
</dbReference>
<dbReference type="Pfam" id="PF00295">
    <property type="entry name" value="Glyco_hydro_28"/>
    <property type="match status" value="1"/>
</dbReference>
<evidence type="ECO:0008006" key="9">
    <source>
        <dbReference type="Google" id="ProtNLM"/>
    </source>
</evidence>
<dbReference type="Gene3D" id="2.160.20.10">
    <property type="entry name" value="Single-stranded right-handed beta-helix, Pectin lyase-like"/>
    <property type="match status" value="1"/>
</dbReference>
<keyword evidence="3 4" id="KW-0326">Glycosidase</keyword>
<dbReference type="AlphaFoldDB" id="A0A941ITU3"/>
<dbReference type="GO" id="GO:0005975">
    <property type="term" value="P:carbohydrate metabolic process"/>
    <property type="evidence" value="ECO:0007669"/>
    <property type="project" value="InterPro"/>
</dbReference>
<protein>
    <recommendedName>
        <fullName evidence="9">Polygalacturonase</fullName>
    </recommendedName>
</protein>
<reference evidence="7" key="1">
    <citation type="submission" date="2021-04" db="EMBL/GenBank/DDBJ databases">
        <title>Genome based classification of Actinospica acidithermotolerans sp. nov., an actinobacterium isolated from an Indonesian hot spring.</title>
        <authorList>
            <person name="Kusuma A.B."/>
            <person name="Putra K.E."/>
            <person name="Nafisah S."/>
            <person name="Loh J."/>
            <person name="Nouioui I."/>
            <person name="Goodfellow M."/>
        </authorList>
    </citation>
    <scope>NUCLEOTIDE SEQUENCE</scope>
    <source>
        <strain evidence="7">CSCA 57</strain>
    </source>
</reference>
<feature type="compositionally biased region" description="Polar residues" evidence="5">
    <location>
        <begin position="465"/>
        <end position="476"/>
    </location>
</feature>
<dbReference type="PANTHER" id="PTHR31339">
    <property type="entry name" value="PECTIN LYASE-RELATED"/>
    <property type="match status" value="1"/>
</dbReference>
<evidence type="ECO:0000313" key="7">
    <source>
        <dbReference type="EMBL" id="MBR7838107.1"/>
    </source>
</evidence>
<proteinExistence type="inferred from homology"/>
<name>A0A941ITU3_9ACTN</name>
<organism evidence="7 8">
    <name type="scientific">Actinospica durhamensis</name>
    <dbReference type="NCBI Taxonomy" id="1508375"/>
    <lineage>
        <taxon>Bacteria</taxon>
        <taxon>Bacillati</taxon>
        <taxon>Actinomycetota</taxon>
        <taxon>Actinomycetes</taxon>
        <taxon>Catenulisporales</taxon>
        <taxon>Actinospicaceae</taxon>
        <taxon>Actinospica</taxon>
    </lineage>
</organism>
<evidence type="ECO:0000256" key="2">
    <source>
        <dbReference type="ARBA" id="ARBA00022801"/>
    </source>
</evidence>
<evidence type="ECO:0000256" key="5">
    <source>
        <dbReference type="SAM" id="MobiDB-lite"/>
    </source>
</evidence>
<dbReference type="InterPro" id="IPR011050">
    <property type="entry name" value="Pectin_lyase_fold/virulence"/>
</dbReference>
<comment type="similarity">
    <text evidence="1 4">Belongs to the glycosyl hydrolase 28 family.</text>
</comment>
<keyword evidence="2 4" id="KW-0378">Hydrolase</keyword>
<feature type="region of interest" description="Disordered" evidence="5">
    <location>
        <begin position="456"/>
        <end position="476"/>
    </location>
</feature>
<dbReference type="InterPro" id="IPR051801">
    <property type="entry name" value="GH28_Enzymes"/>
</dbReference>
<dbReference type="PANTHER" id="PTHR31339:SF9">
    <property type="entry name" value="PLASMIN AND FIBRONECTIN-BINDING PROTEIN A"/>
    <property type="match status" value="1"/>
</dbReference>
<evidence type="ECO:0000256" key="6">
    <source>
        <dbReference type="SAM" id="SignalP"/>
    </source>
</evidence>
<gene>
    <name evidence="7" type="ORF">KDL01_32845</name>
</gene>
<keyword evidence="8" id="KW-1185">Reference proteome</keyword>
<dbReference type="InterPro" id="IPR012334">
    <property type="entry name" value="Pectin_lyas_fold"/>
</dbReference>
<dbReference type="SUPFAM" id="SSF51126">
    <property type="entry name" value="Pectin lyase-like"/>
    <property type="match status" value="1"/>
</dbReference>
<dbReference type="RefSeq" id="WP_212532568.1">
    <property type="nucleotide sequence ID" value="NZ_JAGSOG010000257.1"/>
</dbReference>
<evidence type="ECO:0000256" key="1">
    <source>
        <dbReference type="ARBA" id="ARBA00008834"/>
    </source>
</evidence>
<sequence>MRSLLRIALPVLSLAALTVTVLPATPAAAASIGDQRTVTQPSLPGTCETVSSDLARPSSREFTSAQEATPPDTSRIQAALTACAGTGKAVVLAASGSDSAFLSGPLTVGSSEFLVVDVGVSLFASLNAKNYQASSGSTCGSIASSSSGCNAFITVTGSNSGIEGTQNSSGGQGVIDGRGDLDIYGTSTSWWANATTAKADSEDQVNPRLIQATGANNFTVYDIDLVNSPKEHLYYKSGSGFTVWGLRIKTPDTALNTDGIDIDSSTDATVENSYIMDGDDCVAMQTNASADEYLTVYDNHCYGTHGISIGSETTYGVSSVLVNQNWIRGTDANETESSSANGIRIKSYSKVGGTVSNVEYEDTCMEQLKYPIEINPFYSSSTGSDYPYFKSVTIDGATEVSSVSGATSAIEGYSSTYPLGLTLENVSLDTNTYTAEYAKVSYYDSTIVPSGTGVTSTSVSGSGSAPSCTFASYPSL</sequence>
<feature type="compositionally biased region" description="Polar residues" evidence="5">
    <location>
        <begin position="60"/>
        <end position="72"/>
    </location>
</feature>
<dbReference type="InterPro" id="IPR006626">
    <property type="entry name" value="PbH1"/>
</dbReference>
<evidence type="ECO:0000256" key="3">
    <source>
        <dbReference type="ARBA" id="ARBA00023295"/>
    </source>
</evidence>
<feature type="compositionally biased region" description="Polar residues" evidence="5">
    <location>
        <begin position="35"/>
        <end position="52"/>
    </location>
</feature>
<evidence type="ECO:0000256" key="4">
    <source>
        <dbReference type="RuleBase" id="RU361169"/>
    </source>
</evidence>
<keyword evidence="6" id="KW-0732">Signal</keyword>
<accession>A0A941ITU3</accession>
<dbReference type="InterPro" id="IPR000743">
    <property type="entry name" value="Glyco_hydro_28"/>
</dbReference>
<feature type="signal peptide" evidence="6">
    <location>
        <begin position="1"/>
        <end position="29"/>
    </location>
</feature>
<dbReference type="GO" id="GO:0004650">
    <property type="term" value="F:polygalacturonase activity"/>
    <property type="evidence" value="ECO:0007669"/>
    <property type="project" value="InterPro"/>
</dbReference>
<dbReference type="EMBL" id="JAGSOG010000257">
    <property type="protein sequence ID" value="MBR7838107.1"/>
    <property type="molecule type" value="Genomic_DNA"/>
</dbReference>
<dbReference type="Proteomes" id="UP000675781">
    <property type="component" value="Unassembled WGS sequence"/>
</dbReference>
<comment type="caution">
    <text evidence="7">The sequence shown here is derived from an EMBL/GenBank/DDBJ whole genome shotgun (WGS) entry which is preliminary data.</text>
</comment>